<organism evidence="1 2">
    <name type="scientific">Agaribacter marinus</name>
    <dbReference type="NCBI Taxonomy" id="1431249"/>
    <lineage>
        <taxon>Bacteria</taxon>
        <taxon>Pseudomonadati</taxon>
        <taxon>Pseudomonadota</taxon>
        <taxon>Gammaproteobacteria</taxon>
        <taxon>Alteromonadales</taxon>
        <taxon>Alteromonadaceae</taxon>
        <taxon>Agaribacter</taxon>
    </lineage>
</organism>
<sequence length="240" mass="26719">MLAQTILSPNEHKDICVITTRGEKYGENVNTVPVIADELRSLVTEYPVCLLKDPNTGRFALHALTGFDAGENLFLEGDIWQASYVPLHILRQPFMIGIKDKEGAEPTPDNTVVTIQLEHKRVTDKGGEALFDKEGNATNYLNKTSELLAALLQGLPRTSSFVDALVKEELVEQMQLNVKLKNGEQKSFQGFYSINEDKLSELKGDVLEKFHSLGYLQACHMLIASFGNIQKLINKKNASL</sequence>
<dbReference type="Pfam" id="PF07277">
    <property type="entry name" value="SapC"/>
    <property type="match status" value="1"/>
</dbReference>
<protein>
    <submittedName>
        <fullName evidence="1">Peptidase</fullName>
    </submittedName>
</protein>
<dbReference type="EMBL" id="BSOT01000005">
    <property type="protein sequence ID" value="GLR70609.1"/>
    <property type="molecule type" value="Genomic_DNA"/>
</dbReference>
<evidence type="ECO:0000313" key="1">
    <source>
        <dbReference type="EMBL" id="GLR70609.1"/>
    </source>
</evidence>
<comment type="caution">
    <text evidence="1">The sequence shown here is derived from an EMBL/GenBank/DDBJ whole genome shotgun (WGS) entry which is preliminary data.</text>
</comment>
<dbReference type="AlphaFoldDB" id="A0AA37WJT7"/>
<dbReference type="RefSeq" id="WP_284216902.1">
    <property type="nucleotide sequence ID" value="NZ_BSOT01000005.1"/>
</dbReference>
<gene>
    <name evidence="1" type="ORF">GCM10007852_15170</name>
</gene>
<accession>A0AA37WJT7</accession>
<reference evidence="1" key="1">
    <citation type="journal article" date="2014" name="Int. J. Syst. Evol. Microbiol.">
        <title>Complete genome sequence of Corynebacterium casei LMG S-19264T (=DSM 44701T), isolated from a smear-ripened cheese.</title>
        <authorList>
            <consortium name="US DOE Joint Genome Institute (JGI-PGF)"/>
            <person name="Walter F."/>
            <person name="Albersmeier A."/>
            <person name="Kalinowski J."/>
            <person name="Ruckert C."/>
        </authorList>
    </citation>
    <scope>NUCLEOTIDE SEQUENCE</scope>
    <source>
        <strain evidence="1">NBRC 110023</strain>
    </source>
</reference>
<keyword evidence="2" id="KW-1185">Reference proteome</keyword>
<name>A0AA37WJT7_9ALTE</name>
<dbReference type="Proteomes" id="UP001156601">
    <property type="component" value="Unassembled WGS sequence"/>
</dbReference>
<proteinExistence type="predicted"/>
<reference evidence="1" key="2">
    <citation type="submission" date="2023-01" db="EMBL/GenBank/DDBJ databases">
        <title>Draft genome sequence of Agaribacter marinus strain NBRC 110023.</title>
        <authorList>
            <person name="Sun Q."/>
            <person name="Mori K."/>
        </authorList>
    </citation>
    <scope>NUCLEOTIDE SEQUENCE</scope>
    <source>
        <strain evidence="1">NBRC 110023</strain>
    </source>
</reference>
<dbReference type="InterPro" id="IPR010836">
    <property type="entry name" value="SapC"/>
</dbReference>
<evidence type="ECO:0000313" key="2">
    <source>
        <dbReference type="Proteomes" id="UP001156601"/>
    </source>
</evidence>